<evidence type="ECO:0000313" key="3">
    <source>
        <dbReference type="Proteomes" id="UP000002630"/>
    </source>
</evidence>
<dbReference type="EMBL" id="FN649757">
    <property type="protein sequence ID" value="CBJ29988.1"/>
    <property type="molecule type" value="Genomic_DNA"/>
</dbReference>
<dbReference type="AlphaFoldDB" id="D7FMS3"/>
<dbReference type="OrthoDB" id="10398643at2759"/>
<dbReference type="EMBL" id="FN648215">
    <property type="protein sequence ID" value="CBJ29988.1"/>
    <property type="molecule type" value="Genomic_DNA"/>
</dbReference>
<feature type="region of interest" description="Disordered" evidence="1">
    <location>
        <begin position="1"/>
        <end position="79"/>
    </location>
</feature>
<feature type="compositionally biased region" description="Basic and acidic residues" evidence="1">
    <location>
        <begin position="43"/>
        <end position="79"/>
    </location>
</feature>
<dbReference type="InParanoid" id="D7FMS3"/>
<evidence type="ECO:0000256" key="1">
    <source>
        <dbReference type="SAM" id="MobiDB-lite"/>
    </source>
</evidence>
<protein>
    <submittedName>
        <fullName evidence="2">Uncharacterized protein</fullName>
    </submittedName>
</protein>
<name>D7FMS3_ECTSI</name>
<evidence type="ECO:0000313" key="2">
    <source>
        <dbReference type="EMBL" id="CBJ29988.1"/>
    </source>
</evidence>
<organism evidence="2 3">
    <name type="scientific">Ectocarpus siliculosus</name>
    <name type="common">Brown alga</name>
    <name type="synonym">Conferva siliculosa</name>
    <dbReference type="NCBI Taxonomy" id="2880"/>
    <lineage>
        <taxon>Eukaryota</taxon>
        <taxon>Sar</taxon>
        <taxon>Stramenopiles</taxon>
        <taxon>Ochrophyta</taxon>
        <taxon>PX clade</taxon>
        <taxon>Phaeophyceae</taxon>
        <taxon>Ectocarpales</taxon>
        <taxon>Ectocarpaceae</taxon>
        <taxon>Ectocarpus</taxon>
    </lineage>
</organism>
<dbReference type="Proteomes" id="UP000002630">
    <property type="component" value="Linkage Group LG32"/>
</dbReference>
<gene>
    <name evidence="2" type="ORF">Esi_0170_0031</name>
</gene>
<keyword evidence="3" id="KW-1185">Reference proteome</keyword>
<accession>D7FMS3</accession>
<sequence>MNGSNPMFKRSVSDAGRPRPRTNPELSRGGGGSDLGKSLAADSKGKGGEDKGSRVEQQQPRKKEKEKSKDKTKKPMYEHVGRMDVRPFLSDPNDANDYVSGHRGFRLDTFARNEGETGGKAHFKFVFTLDGVVPGEGEGEESKKARPVLDAIHERATGKLRLRVNDGREMSTTESAAVDIAITNVGVVLFNPRTMSKGHHLYTLSLTGRTLFSVLA</sequence>
<reference evidence="2 3" key="1">
    <citation type="journal article" date="2010" name="Nature">
        <title>The Ectocarpus genome and the independent evolution of multicellularity in brown algae.</title>
        <authorList>
            <person name="Cock J.M."/>
            <person name="Sterck L."/>
            <person name="Rouze P."/>
            <person name="Scornet D."/>
            <person name="Allen A.E."/>
            <person name="Amoutzias G."/>
            <person name="Anthouard V."/>
            <person name="Artiguenave F."/>
            <person name="Aury J.M."/>
            <person name="Badger J.H."/>
            <person name="Beszteri B."/>
            <person name="Billiau K."/>
            <person name="Bonnet E."/>
            <person name="Bothwell J.H."/>
            <person name="Bowler C."/>
            <person name="Boyen C."/>
            <person name="Brownlee C."/>
            <person name="Carrano C.J."/>
            <person name="Charrier B."/>
            <person name="Cho G.Y."/>
            <person name="Coelho S.M."/>
            <person name="Collen J."/>
            <person name="Corre E."/>
            <person name="Da Silva C."/>
            <person name="Delage L."/>
            <person name="Delaroque N."/>
            <person name="Dittami S.M."/>
            <person name="Doulbeau S."/>
            <person name="Elias M."/>
            <person name="Farnham G."/>
            <person name="Gachon C.M."/>
            <person name="Gschloessl B."/>
            <person name="Heesch S."/>
            <person name="Jabbari K."/>
            <person name="Jubin C."/>
            <person name="Kawai H."/>
            <person name="Kimura K."/>
            <person name="Kloareg B."/>
            <person name="Kupper F.C."/>
            <person name="Lang D."/>
            <person name="Le Bail A."/>
            <person name="Leblanc C."/>
            <person name="Lerouge P."/>
            <person name="Lohr M."/>
            <person name="Lopez P.J."/>
            <person name="Martens C."/>
            <person name="Maumus F."/>
            <person name="Michel G."/>
            <person name="Miranda-Saavedra D."/>
            <person name="Morales J."/>
            <person name="Moreau H."/>
            <person name="Motomura T."/>
            <person name="Nagasato C."/>
            <person name="Napoli C.A."/>
            <person name="Nelson D.R."/>
            <person name="Nyvall-Collen P."/>
            <person name="Peters A.F."/>
            <person name="Pommier C."/>
            <person name="Potin P."/>
            <person name="Poulain J."/>
            <person name="Quesneville H."/>
            <person name="Read B."/>
            <person name="Rensing S.A."/>
            <person name="Ritter A."/>
            <person name="Rousvoal S."/>
            <person name="Samanta M."/>
            <person name="Samson G."/>
            <person name="Schroeder D.C."/>
            <person name="Segurens B."/>
            <person name="Strittmatter M."/>
            <person name="Tonon T."/>
            <person name="Tregear J.W."/>
            <person name="Valentin K."/>
            <person name="von Dassow P."/>
            <person name="Yamagishi T."/>
            <person name="Van de Peer Y."/>
            <person name="Wincker P."/>
        </authorList>
    </citation>
    <scope>NUCLEOTIDE SEQUENCE [LARGE SCALE GENOMIC DNA]</scope>
    <source>
        <strain evidence="3">Ec32 / CCAP1310/4</strain>
    </source>
</reference>
<proteinExistence type="predicted"/>